<gene>
    <name evidence="1" type="ORF">H0A61_02791</name>
</gene>
<dbReference type="KEGG" id="kme:H0A61_02791"/>
<dbReference type="RefSeq" id="WP_206707694.1">
    <property type="nucleotide sequence ID" value="NZ_CP059066.1"/>
</dbReference>
<organism evidence="1 2">
    <name type="scientific">Koleobacter methoxysyntrophicus</name>
    <dbReference type="NCBI Taxonomy" id="2751313"/>
    <lineage>
        <taxon>Bacteria</taxon>
        <taxon>Bacillati</taxon>
        <taxon>Bacillota</taxon>
        <taxon>Clostridia</taxon>
        <taxon>Koleobacterales</taxon>
        <taxon>Koleobacteraceae</taxon>
        <taxon>Koleobacter</taxon>
    </lineage>
</organism>
<sequence length="217" mass="23912">MAEEKKEIIEEYEDIIKKIKDIVSAKIITDENGRIEEIHVLASSNRSPKQIVRDIESAIMAKYGSHVDHKKISIAQINGFDEFSPKSRLVIGSIDLKAAGPLTEARVTLVDEYSVEYQGVAKGAGSATNRLRLLVSATLNAVEQYLNNQRAFAVEEVMITKLAKQDIVVVGVSMVTGTDEEILTGVAIVKKDLFESIVKATLCAVNRKISGNRKIHF</sequence>
<keyword evidence="2" id="KW-1185">Reference proteome</keyword>
<name>A0A8A0RTB5_9FIRM</name>
<dbReference type="Proteomes" id="UP000662904">
    <property type="component" value="Chromosome"/>
</dbReference>
<accession>A0A8A0RTB5</accession>
<evidence type="ECO:0000313" key="2">
    <source>
        <dbReference type="Proteomes" id="UP000662904"/>
    </source>
</evidence>
<protein>
    <submittedName>
        <fullName evidence="1">Uncharacterized protein</fullName>
    </submittedName>
</protein>
<dbReference type="EMBL" id="CP059066">
    <property type="protein sequence ID" value="QSQ10386.1"/>
    <property type="molecule type" value="Genomic_DNA"/>
</dbReference>
<evidence type="ECO:0000313" key="1">
    <source>
        <dbReference type="EMBL" id="QSQ10386.1"/>
    </source>
</evidence>
<proteinExistence type="predicted"/>
<reference evidence="1" key="1">
    <citation type="submission" date="2020-07" db="EMBL/GenBank/DDBJ databases">
        <title>Koleobacter methoxysyntrophicus gen. nov., sp. nov., a novel anaerobic bacterium isolated from deep subsurface oil field and proposal of Koleobacterales ord. nov. in the phylum Firmicutes.</title>
        <authorList>
            <person name="Sakamoto S."/>
            <person name="Tamaki H."/>
        </authorList>
    </citation>
    <scope>NUCLEOTIDE SEQUENCE</scope>
    <source>
        <strain evidence="1">NRmbB1</strain>
    </source>
</reference>
<dbReference type="AlphaFoldDB" id="A0A8A0RTB5"/>